<organism evidence="4 5">
    <name type="scientific">Spodoptera cosmioides nucleopolyhedrovirus</name>
    <dbReference type="NCBI Taxonomy" id="2605774"/>
    <lineage>
        <taxon>Viruses</taxon>
        <taxon>Viruses incertae sedis</taxon>
        <taxon>Naldaviricetes</taxon>
        <taxon>Lefavirales</taxon>
        <taxon>Baculoviridae</taxon>
        <taxon>Alphabaculovirus</taxon>
        <taxon>Alphabaculovirus spocosmioidis</taxon>
    </lineage>
</organism>
<evidence type="ECO:0000256" key="2">
    <source>
        <dbReference type="SAM" id="MobiDB-lite"/>
    </source>
</evidence>
<dbReference type="GO" id="GO:0045944">
    <property type="term" value="P:positive regulation of transcription by RNA polymerase II"/>
    <property type="evidence" value="ECO:0007669"/>
    <property type="project" value="TreeGrafter"/>
</dbReference>
<feature type="region of interest" description="Disordered" evidence="2">
    <location>
        <begin position="98"/>
        <end position="151"/>
    </location>
</feature>
<evidence type="ECO:0000259" key="3">
    <source>
        <dbReference type="Pfam" id="PF06771"/>
    </source>
</evidence>
<keyword evidence="1" id="KW-0175">Coiled coil</keyword>
<gene>
    <name evidence="4" type="primary">desmop</name>
</gene>
<feature type="domain" description="Viral desmoplakin N-terminal" evidence="3">
    <location>
        <begin position="8"/>
        <end position="94"/>
    </location>
</feature>
<dbReference type="PANTHER" id="PTHR46007:SF12">
    <property type="entry name" value="C2H2-TYPE DOMAIN-CONTAINING PROTEIN-RELATED"/>
    <property type="match status" value="1"/>
</dbReference>
<proteinExistence type="predicted"/>
<evidence type="ECO:0000313" key="4">
    <source>
        <dbReference type="EMBL" id="QEI03542.1"/>
    </source>
</evidence>
<dbReference type="Proteomes" id="UP001223634">
    <property type="component" value="Segment"/>
</dbReference>
<dbReference type="PANTHER" id="PTHR46007">
    <property type="entry name" value="MEDIATOR OF RNA POLYMERASE II TRANSCRIPTION SUBUNIT 12"/>
    <property type="match status" value="1"/>
</dbReference>
<dbReference type="GO" id="GO:0003713">
    <property type="term" value="F:transcription coactivator activity"/>
    <property type="evidence" value="ECO:0007669"/>
    <property type="project" value="TreeGrafter"/>
</dbReference>
<name>A0A6B7KHA3_9ABAC</name>
<accession>A0A6B7KHA3</accession>
<evidence type="ECO:0000256" key="1">
    <source>
        <dbReference type="SAM" id="Coils"/>
    </source>
</evidence>
<feature type="coiled-coil region" evidence="1">
    <location>
        <begin position="417"/>
        <end position="514"/>
    </location>
</feature>
<dbReference type="EMBL" id="MK419955">
    <property type="protein sequence ID" value="QEI03542.1"/>
    <property type="molecule type" value="Genomic_DNA"/>
</dbReference>
<dbReference type="InterPro" id="IPR009615">
    <property type="entry name" value="Desmo_N"/>
</dbReference>
<dbReference type="InterPro" id="IPR051647">
    <property type="entry name" value="Mediator_comp_sub12"/>
</dbReference>
<protein>
    <submittedName>
        <fullName evidence="4">DESMOP</fullName>
    </submittedName>
</protein>
<sequence length="705" mass="80219">MSYRNAPKYKNTDVSASTVQNLLQTINSMSQRCRGQANTEDILQRVRSIILMYRPHLSNRIDLQLPELTMEALMPNSTNANQITHNFNYKYDYNTNIPPNAYNPFLQPPQQPSPSSQQQQQQQQPPLQSFTFNAVPPPTGGTGAAPVQAESTASPQTVVVTAPLSIEQNDLTSLNVLHVNAQRTPGVASYKQLLRYIVYLVRKYVRYEQITISLELLENFDTIQTNNDIAELLQCIERETNWVLPNGPSVCRWISILITSYCRIVARVTKRDLVLSSIRTEERLLAVIAEVETAVVDIVNATPPPAPPTPTITPEIEAINKQRIELLNSTVQQQQLDITQMQTRYTSLQQQYDTFQSKTLVLNTAFDKLRNYYRTNVTSPAPENEQDLVSSLIRYFDELQSTQTTVSQQSQAQSAALTEQSQAYQRLQQQLVQTQTQYNETVAELRRSIDEKDSYLAATALKLSSFEDGQSQLRAVQAKNEELQAQIATLDDNYRRMVERNKSLEESYNRLQDESKKRRSSVAVKPIRKVKAVRRGVDAQNAKLIEETQKLIQQHKLKNQQLQEMKTRYNETIDSNVKMLEVIKNDALKTRSQVESLINNQAALSALDFKALNTKSTQNLADEVSLLRAENVAVREMCDQQLGVESALLQERLQDSKVNLVSKIDKLIEQVAPLQDRIEQSATEIEEFKTRIELMGRKEAIRPTK</sequence>
<feature type="compositionally biased region" description="Low complexity" evidence="2">
    <location>
        <begin position="113"/>
        <end position="129"/>
    </location>
</feature>
<dbReference type="Pfam" id="PF06771">
    <property type="entry name" value="Desmo_N"/>
    <property type="match status" value="1"/>
</dbReference>
<reference evidence="4 5" key="1">
    <citation type="submission" date="2019-01" db="EMBL/GenBank/DDBJ databases">
        <title>The Spodoptera cosmioides nucleopolyhedrovirus (SpcoNPV) is a novel virus isolated from the polyphagous black armyworm, Spodoptera cosmioides (Walker) (Lepidoptera: Noctuidae).</title>
        <authorList>
            <person name="Santos E.R."/>
            <person name="Oliveira L.B."/>
            <person name="Silva L.A."/>
            <person name="Sosa-Gomez D.R."/>
            <person name="Ribeiro B.M."/>
            <person name="Ardisson-Araujo D.M.P."/>
        </authorList>
    </citation>
    <scope>NUCLEOTIDE SEQUENCE [LARGE SCALE GENOMIC DNA]</scope>
    <source>
        <strain evidence="4">VPN72</strain>
    </source>
</reference>
<keyword evidence="5" id="KW-1185">Reference proteome</keyword>
<evidence type="ECO:0000313" key="5">
    <source>
        <dbReference type="Proteomes" id="UP001223634"/>
    </source>
</evidence>
<feature type="coiled-coil region" evidence="1">
    <location>
        <begin position="545"/>
        <end position="572"/>
    </location>
</feature>